<dbReference type="InterPro" id="IPR050490">
    <property type="entry name" value="Bact_solute-bd_prot1"/>
</dbReference>
<dbReference type="PANTHER" id="PTHR43649:SF11">
    <property type="entry name" value="ABC TRANSPORTER SUBSTRATE-BINDING PROTEIN YESO-RELATED"/>
    <property type="match status" value="1"/>
</dbReference>
<evidence type="ECO:0000256" key="1">
    <source>
        <dbReference type="SAM" id="MobiDB-lite"/>
    </source>
</evidence>
<accession>A0A2V3Y7Q0</accession>
<keyword evidence="4" id="KW-1185">Reference proteome</keyword>
<proteinExistence type="predicted"/>
<name>A0A2V3Y7Q0_9FIRM</name>
<feature type="chain" id="PRO_5016043609" evidence="2">
    <location>
        <begin position="27"/>
        <end position="463"/>
    </location>
</feature>
<evidence type="ECO:0000313" key="3">
    <source>
        <dbReference type="EMBL" id="PXX53591.1"/>
    </source>
</evidence>
<dbReference type="SUPFAM" id="SSF53850">
    <property type="entry name" value="Periplasmic binding protein-like II"/>
    <property type="match status" value="1"/>
</dbReference>
<feature type="signal peptide" evidence="2">
    <location>
        <begin position="1"/>
        <end position="26"/>
    </location>
</feature>
<comment type="caution">
    <text evidence="3">The sequence shown here is derived from an EMBL/GenBank/DDBJ whole genome shotgun (WGS) entry which is preliminary data.</text>
</comment>
<dbReference type="PANTHER" id="PTHR43649">
    <property type="entry name" value="ARABINOSE-BINDING PROTEIN-RELATED"/>
    <property type="match status" value="1"/>
</dbReference>
<evidence type="ECO:0000256" key="2">
    <source>
        <dbReference type="SAM" id="SignalP"/>
    </source>
</evidence>
<feature type="compositionally biased region" description="Low complexity" evidence="1">
    <location>
        <begin position="31"/>
        <end position="42"/>
    </location>
</feature>
<gene>
    <name evidence="3" type="ORF">DFR60_10578</name>
</gene>
<dbReference type="AlphaFoldDB" id="A0A2V3Y7Q0"/>
<dbReference type="PROSITE" id="PS51257">
    <property type="entry name" value="PROKAR_LIPOPROTEIN"/>
    <property type="match status" value="1"/>
</dbReference>
<reference evidence="3 4" key="1">
    <citation type="submission" date="2018-05" db="EMBL/GenBank/DDBJ databases">
        <title>Genomic Encyclopedia of Type Strains, Phase IV (KMG-IV): sequencing the most valuable type-strain genomes for metagenomic binning, comparative biology and taxonomic classification.</title>
        <authorList>
            <person name="Goeker M."/>
        </authorList>
    </citation>
    <scope>NUCLEOTIDE SEQUENCE [LARGE SCALE GENOMIC DNA]</scope>
    <source>
        <strain evidence="3 4">DSM 24995</strain>
    </source>
</reference>
<keyword evidence="2" id="KW-0732">Signal</keyword>
<protein>
    <submittedName>
        <fullName evidence="3">Carbohydrate ABC transporter substrate-binding protein (CUT1 family)</fullName>
    </submittedName>
</protein>
<sequence length="463" mass="50963">MKKRVMLMAAAVIMAAGLTGCSGSPAKEQQDTTQTAQSTTGQESRESKETTTEADKKSGEKTELTITWWGSQQRAELTQEALSLYEGENPGVTFDGQFLSGADYWNKLATSAAGHTMADVVQMDKAYIKQYVDNGMLVDLQPYVDSGVIDLKDVDKTVQEFGKIGDGLYAVCIGVNSPALLYNKTLLTENGIEIRDNMTMEEFLEICRQVNEKTGYKTNLQYNNGTSWLDFFLRSKGEYLFGDGTIGASKENLTEYFNLYKMGIDEGWLINPSVFAERSIGQPEQEPLVYGSDPSNMSWCAFYFSNNMNAVTNAAPEGMEIGITTWPSDDAVKSNYLKPSMFFSVSVDSSQPEEAAKLIDYWTNSVECNKILLGERGVPVSSAVAEAIASDMSESDQKVVDYINNVVTPKCSMVSPASPNGATEVYDVVYKMEEKVCYEEITPEAAAEELLNQGTKILQSKQS</sequence>
<dbReference type="EMBL" id="QJKD01000005">
    <property type="protein sequence ID" value="PXX53591.1"/>
    <property type="molecule type" value="Genomic_DNA"/>
</dbReference>
<evidence type="ECO:0000313" key="4">
    <source>
        <dbReference type="Proteomes" id="UP000248057"/>
    </source>
</evidence>
<dbReference type="RefSeq" id="WP_110322928.1">
    <property type="nucleotide sequence ID" value="NZ_QJKD01000005.1"/>
</dbReference>
<feature type="region of interest" description="Disordered" evidence="1">
    <location>
        <begin position="19"/>
        <end position="61"/>
    </location>
</feature>
<dbReference type="Gene3D" id="3.40.190.10">
    <property type="entry name" value="Periplasmic binding protein-like II"/>
    <property type="match status" value="2"/>
</dbReference>
<dbReference type="InterPro" id="IPR006059">
    <property type="entry name" value="SBP"/>
</dbReference>
<dbReference type="GeneID" id="86061473"/>
<feature type="compositionally biased region" description="Basic and acidic residues" evidence="1">
    <location>
        <begin position="43"/>
        <end position="61"/>
    </location>
</feature>
<dbReference type="Pfam" id="PF13416">
    <property type="entry name" value="SBP_bac_8"/>
    <property type="match status" value="1"/>
</dbReference>
<organism evidence="3 4">
    <name type="scientific">Hungatella effluvii</name>
    <dbReference type="NCBI Taxonomy" id="1096246"/>
    <lineage>
        <taxon>Bacteria</taxon>
        <taxon>Bacillati</taxon>
        <taxon>Bacillota</taxon>
        <taxon>Clostridia</taxon>
        <taxon>Lachnospirales</taxon>
        <taxon>Lachnospiraceae</taxon>
        <taxon>Hungatella</taxon>
    </lineage>
</organism>
<dbReference type="Proteomes" id="UP000248057">
    <property type="component" value="Unassembled WGS sequence"/>
</dbReference>